<proteinExistence type="predicted"/>
<name>A0AAV1PS56_SCOSC</name>
<gene>
    <name evidence="1" type="ORF">FSCOSCO3_A031123</name>
</gene>
<sequence>MTMTKRIHSENEDESEQRTATIERFNAVSNKEMNVEKHNFSSSLQTRPMRVQIGHCCTDESNYMDPNDMRVSDTLNLLDFTLREETLGEVDTEEMYPAAKCHHTSSHQLKTKYRSVRCSRGKHTKTGHVTKRKPAISDQSEHTLLQYGSESVSSLSETCRPGKQNLQSNRFTAKMRKPQPTLIRPQRQKIWLPK</sequence>
<evidence type="ECO:0000313" key="1">
    <source>
        <dbReference type="EMBL" id="CAK6974546.1"/>
    </source>
</evidence>
<dbReference type="AlphaFoldDB" id="A0AAV1PS56"/>
<comment type="caution">
    <text evidence="1">The sequence shown here is derived from an EMBL/GenBank/DDBJ whole genome shotgun (WGS) entry which is preliminary data.</text>
</comment>
<reference evidence="1 2" key="1">
    <citation type="submission" date="2024-01" db="EMBL/GenBank/DDBJ databases">
        <authorList>
            <person name="Alioto T."/>
            <person name="Alioto T."/>
            <person name="Gomez Garrido J."/>
        </authorList>
    </citation>
    <scope>NUCLEOTIDE SEQUENCE [LARGE SCALE GENOMIC DNA]</scope>
</reference>
<evidence type="ECO:0000313" key="2">
    <source>
        <dbReference type="Proteomes" id="UP001314229"/>
    </source>
</evidence>
<keyword evidence="2" id="KW-1185">Reference proteome</keyword>
<dbReference type="EMBL" id="CAWUFR010000262">
    <property type="protein sequence ID" value="CAK6974546.1"/>
    <property type="molecule type" value="Genomic_DNA"/>
</dbReference>
<protein>
    <submittedName>
        <fullName evidence="1">Uncharacterized protein</fullName>
    </submittedName>
</protein>
<organism evidence="1 2">
    <name type="scientific">Scomber scombrus</name>
    <name type="common">Atlantic mackerel</name>
    <name type="synonym">Scomber vernalis</name>
    <dbReference type="NCBI Taxonomy" id="13677"/>
    <lineage>
        <taxon>Eukaryota</taxon>
        <taxon>Metazoa</taxon>
        <taxon>Chordata</taxon>
        <taxon>Craniata</taxon>
        <taxon>Vertebrata</taxon>
        <taxon>Euteleostomi</taxon>
        <taxon>Actinopterygii</taxon>
        <taxon>Neopterygii</taxon>
        <taxon>Teleostei</taxon>
        <taxon>Neoteleostei</taxon>
        <taxon>Acanthomorphata</taxon>
        <taxon>Pelagiaria</taxon>
        <taxon>Scombriformes</taxon>
        <taxon>Scombridae</taxon>
        <taxon>Scomber</taxon>
    </lineage>
</organism>
<accession>A0AAV1PS56</accession>
<dbReference type="Proteomes" id="UP001314229">
    <property type="component" value="Unassembled WGS sequence"/>
</dbReference>